<dbReference type="EMBL" id="JAKCXM010000312">
    <property type="protein sequence ID" value="KAJ0396077.1"/>
    <property type="molecule type" value="Genomic_DNA"/>
</dbReference>
<dbReference type="PANTHER" id="PTHR18829">
    <property type="entry name" value="PROTEIN YAE1 HOMOLOG"/>
    <property type="match status" value="1"/>
</dbReference>
<dbReference type="InterPro" id="IPR038881">
    <property type="entry name" value="Yae1-like"/>
</dbReference>
<dbReference type="PANTHER" id="PTHR18829:SF0">
    <property type="entry name" value="PROTEIN YAE1 HOMOLOG"/>
    <property type="match status" value="1"/>
</dbReference>
<dbReference type="Proteomes" id="UP001209570">
    <property type="component" value="Unassembled WGS sequence"/>
</dbReference>
<gene>
    <name evidence="2" type="ORF">P43SY_008759</name>
</gene>
<feature type="region of interest" description="Disordered" evidence="1">
    <location>
        <begin position="1"/>
        <end position="23"/>
    </location>
</feature>
<feature type="compositionally biased region" description="Basic and acidic residues" evidence="1">
    <location>
        <begin position="7"/>
        <end position="16"/>
    </location>
</feature>
<keyword evidence="3" id="KW-1185">Reference proteome</keyword>
<sequence>MATTPSEEPRERRVVHDEDDGFDDFLSEGEEESTLRAQEMDALARKMKSVGLREAIEWGKEATLQQGFDEGFAHGARDVFHLSLLRGALSVAQLSGFGASALSDDERAALQRCVAALRQRSQRVRADGDDDQALEAEARQWLRRLEVSLPLEHDLSSSRQQADDETQ</sequence>
<organism evidence="2 3">
    <name type="scientific">Pythium insidiosum</name>
    <name type="common">Pythiosis disease agent</name>
    <dbReference type="NCBI Taxonomy" id="114742"/>
    <lineage>
        <taxon>Eukaryota</taxon>
        <taxon>Sar</taxon>
        <taxon>Stramenopiles</taxon>
        <taxon>Oomycota</taxon>
        <taxon>Peronosporomycetes</taxon>
        <taxon>Pythiales</taxon>
        <taxon>Pythiaceae</taxon>
        <taxon>Pythium</taxon>
    </lineage>
</organism>
<evidence type="ECO:0008006" key="4">
    <source>
        <dbReference type="Google" id="ProtNLM"/>
    </source>
</evidence>
<name>A0AAD5LFB8_PYTIN</name>
<proteinExistence type="predicted"/>
<dbReference type="AlphaFoldDB" id="A0AAD5LFB8"/>
<reference evidence="2" key="1">
    <citation type="submission" date="2021-12" db="EMBL/GenBank/DDBJ databases">
        <title>Prjna785345.</title>
        <authorList>
            <person name="Rujirawat T."/>
            <person name="Krajaejun T."/>
        </authorList>
    </citation>
    <scope>NUCLEOTIDE SEQUENCE</scope>
    <source>
        <strain evidence="2">Pi057C3</strain>
    </source>
</reference>
<evidence type="ECO:0000256" key="1">
    <source>
        <dbReference type="SAM" id="MobiDB-lite"/>
    </source>
</evidence>
<protein>
    <recommendedName>
        <fullName evidence="4">Essential protein Yae1 N-terminal domain-containing protein</fullName>
    </recommendedName>
</protein>
<comment type="caution">
    <text evidence="2">The sequence shown here is derived from an EMBL/GenBank/DDBJ whole genome shotgun (WGS) entry which is preliminary data.</text>
</comment>
<evidence type="ECO:0000313" key="2">
    <source>
        <dbReference type="EMBL" id="KAJ0396077.1"/>
    </source>
</evidence>
<evidence type="ECO:0000313" key="3">
    <source>
        <dbReference type="Proteomes" id="UP001209570"/>
    </source>
</evidence>
<accession>A0AAD5LFB8</accession>